<reference evidence="1 2" key="1">
    <citation type="journal article" date="2019" name="Nat. Med.">
        <title>A library of human gut bacterial isolates paired with longitudinal multiomics data enables mechanistic microbiome research.</title>
        <authorList>
            <person name="Poyet M."/>
            <person name="Groussin M."/>
            <person name="Gibbons S.M."/>
            <person name="Avila-Pacheco J."/>
            <person name="Jiang X."/>
            <person name="Kearney S.M."/>
            <person name="Perrotta A.R."/>
            <person name="Berdy B."/>
            <person name="Zhao S."/>
            <person name="Lieberman T.D."/>
            <person name="Swanson P.K."/>
            <person name="Smith M."/>
            <person name="Roesemann S."/>
            <person name="Alexander J.E."/>
            <person name="Rich S.A."/>
            <person name="Livny J."/>
            <person name="Vlamakis H."/>
            <person name="Clish C."/>
            <person name="Bullock K."/>
            <person name="Deik A."/>
            <person name="Scott J."/>
            <person name="Pierce K.A."/>
            <person name="Xavier R.J."/>
            <person name="Alm E.J."/>
        </authorList>
    </citation>
    <scope>NUCLEOTIDE SEQUENCE [LARGE SCALE GENOMIC DNA]</scope>
    <source>
        <strain evidence="1 2">BIOML-A20</strain>
    </source>
</reference>
<dbReference type="EMBL" id="WWSR01000003">
    <property type="protein sequence ID" value="MZJ38940.1"/>
    <property type="molecule type" value="Genomic_DNA"/>
</dbReference>
<comment type="caution">
    <text evidence="1">The sequence shown here is derived from an EMBL/GenBank/DDBJ whole genome shotgun (WGS) entry which is preliminary data.</text>
</comment>
<sequence length="152" mass="17109">MENRTLLSDDGRIVRVDNGYWSYYINGERATELLDYKCGKWMFYFGDIAFAESVCRKAVLEGAVAECKHTAAEVFDGSGVGCFYLNVDDIVAHHRVLAFMLANGLIRKKKNGSLYNIGFKLDSQTMAGEYGSEFKAEVKLEDFVNLETGEFL</sequence>
<proteinExistence type="predicted"/>
<evidence type="ECO:0000313" key="2">
    <source>
        <dbReference type="Proteomes" id="UP000469380"/>
    </source>
</evidence>
<gene>
    <name evidence="1" type="ORF">GT464_03080</name>
</gene>
<dbReference type="AlphaFoldDB" id="A0A6N9JHE6"/>
<accession>A0A6N9JHE6</accession>
<dbReference type="InterPro" id="IPR023398">
    <property type="entry name" value="TIF_eIF4e-like"/>
</dbReference>
<name>A0A6N9JHE6_9ACTN</name>
<dbReference type="Proteomes" id="UP000469380">
    <property type="component" value="Unassembled WGS sequence"/>
</dbReference>
<organism evidence="1 2">
    <name type="scientific">Collinsella aerofaciens</name>
    <dbReference type="NCBI Taxonomy" id="74426"/>
    <lineage>
        <taxon>Bacteria</taxon>
        <taxon>Bacillati</taxon>
        <taxon>Actinomycetota</taxon>
        <taxon>Coriobacteriia</taxon>
        <taxon>Coriobacteriales</taxon>
        <taxon>Coriobacteriaceae</taxon>
        <taxon>Collinsella</taxon>
    </lineage>
</organism>
<dbReference type="SUPFAM" id="SSF55418">
    <property type="entry name" value="eIF4e-like"/>
    <property type="match status" value="1"/>
</dbReference>
<evidence type="ECO:0000313" key="1">
    <source>
        <dbReference type="EMBL" id="MZJ38940.1"/>
    </source>
</evidence>
<protein>
    <submittedName>
        <fullName evidence="1">Uncharacterized protein</fullName>
    </submittedName>
</protein>